<dbReference type="InterPro" id="IPR019183">
    <property type="entry name" value="NAA25_NatB_aux_su"/>
</dbReference>
<name>A0A1Q9CGQ1_SYMMI</name>
<dbReference type="Gene3D" id="1.10.287.110">
    <property type="entry name" value="DnaJ domain"/>
    <property type="match status" value="1"/>
</dbReference>
<protein>
    <submittedName>
        <fullName evidence="5">N-alpha-acetyltransferase 25, NatB auxiliary subunit</fullName>
    </submittedName>
</protein>
<dbReference type="CDD" id="cd06257">
    <property type="entry name" value="DnaJ"/>
    <property type="match status" value="1"/>
</dbReference>
<dbReference type="GO" id="GO:0031416">
    <property type="term" value="C:NatB complex"/>
    <property type="evidence" value="ECO:0007669"/>
    <property type="project" value="TreeGrafter"/>
</dbReference>
<feature type="region of interest" description="Disordered" evidence="2">
    <location>
        <begin position="930"/>
        <end position="956"/>
    </location>
</feature>
<evidence type="ECO:0000256" key="2">
    <source>
        <dbReference type="SAM" id="MobiDB-lite"/>
    </source>
</evidence>
<reference evidence="5 6" key="1">
    <citation type="submission" date="2016-02" db="EMBL/GenBank/DDBJ databases">
        <title>Genome analysis of coral dinoflagellate symbionts highlights evolutionary adaptations to a symbiotic lifestyle.</title>
        <authorList>
            <person name="Aranda M."/>
            <person name="Li Y."/>
            <person name="Liew Y.J."/>
            <person name="Baumgarten S."/>
            <person name="Simakov O."/>
            <person name="Wilson M."/>
            <person name="Piel J."/>
            <person name="Ashoor H."/>
            <person name="Bougouffa S."/>
            <person name="Bajic V.B."/>
            <person name="Ryu T."/>
            <person name="Ravasi T."/>
            <person name="Bayer T."/>
            <person name="Micklem G."/>
            <person name="Kim H."/>
            <person name="Bhak J."/>
            <person name="Lajeunesse T.C."/>
            <person name="Voolstra C.R."/>
        </authorList>
    </citation>
    <scope>NUCLEOTIDE SEQUENCE [LARGE SCALE GENOMIC DNA]</scope>
    <source>
        <strain evidence="5 6">CCMP2467</strain>
    </source>
</reference>
<keyword evidence="3" id="KW-0732">Signal</keyword>
<evidence type="ECO:0000259" key="4">
    <source>
        <dbReference type="PROSITE" id="PS50076"/>
    </source>
</evidence>
<evidence type="ECO:0000313" key="6">
    <source>
        <dbReference type="Proteomes" id="UP000186817"/>
    </source>
</evidence>
<dbReference type="PANTHER" id="PTHR22767">
    <property type="entry name" value="N-TERMINAL ACETYLTRANSFERASE-RELATED"/>
    <property type="match status" value="1"/>
</dbReference>
<proteinExistence type="inferred from homology"/>
<dbReference type="InterPro" id="IPR011990">
    <property type="entry name" value="TPR-like_helical_dom_sf"/>
</dbReference>
<feature type="chain" id="PRO_5010345107" evidence="3">
    <location>
        <begin position="23"/>
        <end position="1445"/>
    </location>
</feature>
<feature type="region of interest" description="Disordered" evidence="2">
    <location>
        <begin position="1355"/>
        <end position="1376"/>
    </location>
</feature>
<keyword evidence="6" id="KW-1185">Reference proteome</keyword>
<dbReference type="InterPro" id="IPR036869">
    <property type="entry name" value="J_dom_sf"/>
</dbReference>
<feature type="compositionally biased region" description="Basic and acidic residues" evidence="2">
    <location>
        <begin position="881"/>
        <end position="913"/>
    </location>
</feature>
<evidence type="ECO:0000256" key="1">
    <source>
        <dbReference type="ARBA" id="ARBA00006298"/>
    </source>
</evidence>
<sequence>MFRLGQSLLGRVRLLMLMLVRAPNFLKLKKLRHFGSGGVSAGAHGRGCLGRGILAVLKMSGKLKGIYDALDHGNYKNACKLCATFLQKQPAHSLVRALHAIALERCGRKDEAVQLCQETVNAGAAASSGAAFMDETCLNTLQVAFRRCRNWEAVAEMYEAAFNREPDMEEYGSFLFYTYNRLHQFAKAQQVATKMYAKFKKVQHLLWVISSILLQVRFGGPPKMLDLAAMMLQKAPLGLDGLQNMPFNRGVLYLFFLHLSTLQLQKKQAEAIEMLEAGKPLLKLPSDLSALRVQLLWEAGRCQEGVLEARAQVIASPGSWASAQDYARLVFDLPSPDGFDASKGHTSRFSGMLPSVVSFEELESNWTQDEARNALLLFRHLQQVEEQGQSTGGGSGVNRIAFLGELELRRCALARTQLDSVAVDAADVQEMVRVMSTFVQHFAGRAHCFFDLKPHLACLSAADASPLLSAAAGEDREAAVLEARLRRSFRRTEGMDAAAAEQSVAEEAEACRLVETWIRFGGGSGAENKSPEALLQLAVVALIEADRWSPNKAADRQHLLDAVVLAQLGLTEQKHAFGFKVLLLLLYKALGLPMLMFKVFSTMAIKNIQDDGYEAPGLASSLPKAAHTTETEARRQPLQSSPAPPAAEEVDYEELFEILRTGFPTDSAAEKDCRTEGAEDTPNASTKWQDSCNSVIEEPSAECSAGSTFVHSLLPECPAPKRPRLDGMKALCSCLLDYSRRIAGDRARCSICDQEHVSGYLPISVWRLGMFMAGVHVQLFVLLLCSFQGLAQSGAYAAVESDEYQSNWQKDLSPQLKEEMHQRLADLQNKLEHDLHVISESGTNELRGLKDAHIAEESKAEEKFRRSEERSMQKQAGAEETLQHKLEKLKDAADKEQARFEHSEQERLSKLKNEYDDEKANVLDKFRHEAERTQTQSQATSLASAADATEPPRVNKSGDWWKVLSAEEEEKLRESLEQLKEGLQDDEDAIENKTQKKLEAVQDKFSRKEKKAVDKLTKKIEKMQKKEVKAKEKLQKVLQKLEEKSKSTQKKLEDVGPEIVQKLKEEYEDKKSALEQEFKEKAKKLKKEEEQKKKEEEEKAKQEEEREQKKEEEVLAKQNTSKPTAAPNATKEDGWPLEAAKSSRFTSSEPAARGHSGIILLAAAAITASAAWLFYRSMKPKASVLLVEDVTRWRCGGGSGAFVLGPFIPMALVRTQPDGYEGPPPPDEVAQAYALLNLPLSALRSDVQRRSRALARERHPDKAPPDQRVRATRLFRQLQDAKEIILSWLQQRNVPVLDESDDSPCLDSADECEEEPCRPPDVVFGEAGDVLADFDQDGSGGESAQEDEKAACVYKGRGDSPDTLSSSESGDEKAETALALRSRGIVRTEDSALVQATALSHFMASQRRRPQEMCSECFQRKVSRGSDLCSECHDEISQLRKCLRA</sequence>
<feature type="region of interest" description="Disordered" evidence="2">
    <location>
        <begin position="667"/>
        <end position="688"/>
    </location>
</feature>
<dbReference type="Gene3D" id="1.25.40.1040">
    <property type="match status" value="1"/>
</dbReference>
<dbReference type="PANTHER" id="PTHR22767:SF3">
    <property type="entry name" value="N-ALPHA-ACETYLTRANSFERASE 25, NATB AUXILIARY SUBUNIT"/>
    <property type="match status" value="1"/>
</dbReference>
<evidence type="ECO:0000256" key="3">
    <source>
        <dbReference type="SAM" id="SignalP"/>
    </source>
</evidence>
<feature type="region of interest" description="Disordered" evidence="2">
    <location>
        <begin position="619"/>
        <end position="646"/>
    </location>
</feature>
<dbReference type="Proteomes" id="UP000186817">
    <property type="component" value="Unassembled WGS sequence"/>
</dbReference>
<feature type="domain" description="J" evidence="4">
    <location>
        <begin position="1231"/>
        <end position="1301"/>
    </location>
</feature>
<feature type="region of interest" description="Disordered" evidence="2">
    <location>
        <begin position="1081"/>
        <end position="1150"/>
    </location>
</feature>
<dbReference type="GO" id="GO:0016740">
    <property type="term" value="F:transferase activity"/>
    <property type="evidence" value="ECO:0007669"/>
    <property type="project" value="UniProtKB-KW"/>
</dbReference>
<dbReference type="OrthoDB" id="441259at2759"/>
<evidence type="ECO:0000313" key="5">
    <source>
        <dbReference type="EMBL" id="OLP82100.1"/>
    </source>
</evidence>
<organism evidence="5 6">
    <name type="scientific">Symbiodinium microadriaticum</name>
    <name type="common">Dinoflagellate</name>
    <name type="synonym">Zooxanthella microadriatica</name>
    <dbReference type="NCBI Taxonomy" id="2951"/>
    <lineage>
        <taxon>Eukaryota</taxon>
        <taxon>Sar</taxon>
        <taxon>Alveolata</taxon>
        <taxon>Dinophyceae</taxon>
        <taxon>Suessiales</taxon>
        <taxon>Symbiodiniaceae</taxon>
        <taxon>Symbiodinium</taxon>
    </lineage>
</organism>
<dbReference type="SMART" id="SM00271">
    <property type="entry name" value="DnaJ"/>
    <property type="match status" value="1"/>
</dbReference>
<dbReference type="SUPFAM" id="SSF48452">
    <property type="entry name" value="TPR-like"/>
    <property type="match status" value="1"/>
</dbReference>
<accession>A0A1Q9CGQ1</accession>
<dbReference type="PROSITE" id="PS50076">
    <property type="entry name" value="DNAJ_2"/>
    <property type="match status" value="1"/>
</dbReference>
<feature type="compositionally biased region" description="Low complexity" evidence="2">
    <location>
        <begin position="933"/>
        <end position="949"/>
    </location>
</feature>
<feature type="compositionally biased region" description="Basic and acidic residues" evidence="2">
    <location>
        <begin position="668"/>
        <end position="677"/>
    </location>
</feature>
<dbReference type="EMBL" id="LSRX01001225">
    <property type="protein sequence ID" value="OLP82100.1"/>
    <property type="molecule type" value="Genomic_DNA"/>
</dbReference>
<feature type="signal peptide" evidence="3">
    <location>
        <begin position="1"/>
        <end position="22"/>
    </location>
</feature>
<dbReference type="SUPFAM" id="SSF46565">
    <property type="entry name" value="Chaperone J-domain"/>
    <property type="match status" value="1"/>
</dbReference>
<comment type="caution">
    <text evidence="5">The sequence shown here is derived from an EMBL/GenBank/DDBJ whole genome shotgun (WGS) entry which is preliminary data.</text>
</comment>
<feature type="region of interest" description="Disordered" evidence="2">
    <location>
        <begin position="857"/>
        <end position="913"/>
    </location>
</feature>
<gene>
    <name evidence="5" type="primary">NAA25</name>
    <name evidence="5" type="ORF">AK812_SmicGene37295</name>
</gene>
<dbReference type="Pfam" id="PF09797">
    <property type="entry name" value="NatB_MDM20"/>
    <property type="match status" value="1"/>
</dbReference>
<feature type="compositionally biased region" description="Basic and acidic residues" evidence="2">
    <location>
        <begin position="1081"/>
        <end position="1115"/>
    </location>
</feature>
<keyword evidence="5" id="KW-0808">Transferase</keyword>
<comment type="similarity">
    <text evidence="1">Belongs to the MDM20/NAA25 family.</text>
</comment>
<feature type="compositionally biased region" description="Basic and acidic residues" evidence="2">
    <location>
        <begin position="857"/>
        <end position="872"/>
    </location>
</feature>
<dbReference type="InterPro" id="IPR001623">
    <property type="entry name" value="DnaJ_domain"/>
</dbReference>